<evidence type="ECO:0000313" key="7">
    <source>
        <dbReference type="Proteomes" id="UP000235392"/>
    </source>
</evidence>
<dbReference type="EMBL" id="PGCI01000629">
    <property type="protein sequence ID" value="PLW23596.1"/>
    <property type="molecule type" value="Genomic_DNA"/>
</dbReference>
<gene>
    <name evidence="5" type="ORF">PCANC_00472</name>
    <name evidence="2" type="ORF">PCANC_05478</name>
    <name evidence="4" type="ORF">PCASD_08424</name>
    <name evidence="3" type="ORF">PCASD_11373</name>
</gene>
<proteinExistence type="predicted"/>
<dbReference type="EMBL" id="PGCI01000120">
    <property type="protein sequence ID" value="PLW39009.1"/>
    <property type="molecule type" value="Genomic_DNA"/>
</dbReference>
<dbReference type="EMBL" id="PGCJ01000787">
    <property type="protein sequence ID" value="PLW21154.1"/>
    <property type="molecule type" value="Genomic_DNA"/>
</dbReference>
<feature type="chain" id="PRO_5015083652" description="Secreted protein" evidence="1">
    <location>
        <begin position="21"/>
        <end position="217"/>
    </location>
</feature>
<evidence type="ECO:0000313" key="5">
    <source>
        <dbReference type="EMBL" id="PLW58462.1"/>
    </source>
</evidence>
<sequence length="217" mass="23378">MVNFALAAAFLAVVLPPVMPTTHTTCYNYFLKKDGCVNSANDPKIRCEPKPYSGGVPAFSMSGGSKTKRGVETTISLIKRYDTTQPSFFLASGTGNCGYYDTNTQDGACLWSGPEQNNPTVESAGWLNSQKTSNCHKELYIGLKEEGAAGTKYAPVLDGCSFGTTDPAVGCFQIGVTLQLFKKFNPTPAENMAGKITRTIVWDFNSFKGEHTKNGPV</sequence>
<organism evidence="2 6">
    <name type="scientific">Puccinia coronata f. sp. avenae</name>
    <dbReference type="NCBI Taxonomy" id="200324"/>
    <lineage>
        <taxon>Eukaryota</taxon>
        <taxon>Fungi</taxon>
        <taxon>Dikarya</taxon>
        <taxon>Basidiomycota</taxon>
        <taxon>Pucciniomycotina</taxon>
        <taxon>Pucciniomycetes</taxon>
        <taxon>Pucciniales</taxon>
        <taxon>Pucciniaceae</taxon>
        <taxon>Puccinia</taxon>
    </lineage>
</organism>
<dbReference type="OrthoDB" id="2499360at2759"/>
<protein>
    <recommendedName>
        <fullName evidence="8">Secreted protein</fullName>
    </recommendedName>
</protein>
<evidence type="ECO:0008006" key="8">
    <source>
        <dbReference type="Google" id="ProtNLM"/>
    </source>
</evidence>
<name>A0A2N5T6N4_9BASI</name>
<evidence type="ECO:0000313" key="2">
    <source>
        <dbReference type="EMBL" id="PLW21154.1"/>
    </source>
</evidence>
<evidence type="ECO:0000313" key="4">
    <source>
        <dbReference type="EMBL" id="PLW39009.1"/>
    </source>
</evidence>
<dbReference type="AlphaFoldDB" id="A0A2N5T6N4"/>
<evidence type="ECO:0000313" key="3">
    <source>
        <dbReference type="EMBL" id="PLW23596.1"/>
    </source>
</evidence>
<dbReference type="EMBL" id="PGCJ01000003">
    <property type="protein sequence ID" value="PLW58462.1"/>
    <property type="molecule type" value="Genomic_DNA"/>
</dbReference>
<reference evidence="6 7" key="1">
    <citation type="submission" date="2017-11" db="EMBL/GenBank/DDBJ databases">
        <title>De novo assembly and phasing of dikaryotic genomes from two isolates of Puccinia coronata f. sp. avenae, the causal agent of oat crown rust.</title>
        <authorList>
            <person name="Miller M.E."/>
            <person name="Zhang Y."/>
            <person name="Omidvar V."/>
            <person name="Sperschneider J."/>
            <person name="Schwessinger B."/>
            <person name="Raley C."/>
            <person name="Palmer J.M."/>
            <person name="Garnica D."/>
            <person name="Upadhyaya N."/>
            <person name="Rathjen J."/>
            <person name="Taylor J.M."/>
            <person name="Park R.F."/>
            <person name="Dodds P.N."/>
            <person name="Hirsch C.D."/>
            <person name="Kianian S.F."/>
            <person name="Figueroa M."/>
        </authorList>
    </citation>
    <scope>NUCLEOTIDE SEQUENCE [LARGE SCALE GENOMIC DNA]</scope>
    <source>
        <strain evidence="2">12NC29</strain>
        <strain evidence="3">12SD80</strain>
    </source>
</reference>
<keyword evidence="1" id="KW-0732">Signal</keyword>
<dbReference type="Proteomes" id="UP000235388">
    <property type="component" value="Unassembled WGS sequence"/>
</dbReference>
<keyword evidence="6" id="KW-1185">Reference proteome</keyword>
<evidence type="ECO:0000256" key="1">
    <source>
        <dbReference type="SAM" id="SignalP"/>
    </source>
</evidence>
<accession>A0A2N5T6N4</accession>
<comment type="caution">
    <text evidence="2">The sequence shown here is derived from an EMBL/GenBank/DDBJ whole genome shotgun (WGS) entry which is preliminary data.</text>
</comment>
<evidence type="ECO:0000313" key="6">
    <source>
        <dbReference type="Proteomes" id="UP000235388"/>
    </source>
</evidence>
<dbReference type="Proteomes" id="UP000235392">
    <property type="component" value="Unassembled WGS sequence"/>
</dbReference>
<feature type="signal peptide" evidence="1">
    <location>
        <begin position="1"/>
        <end position="20"/>
    </location>
</feature>